<sequence length="186" mass="21793">MYEKDAQGIIDEDLIDDIAFSFFQRCEDIITVTDASLGKVKCFKCGNIIYHKGKKEENLKCKKCSWETTWGIYFKSYQGKQLHGGTAFEVFKEFVSKLPSTKTPEEKMILVDQLIHGVHQWTETNFKEPIFTRPAAENIISGRMRQVMKLLNHLARGPKRKETHNKWTEKVLTWDKYVEDKKKKKL</sequence>
<gene>
    <name evidence="1" type="ORF">LCGC14_1007250</name>
</gene>
<evidence type="ECO:0000313" key="1">
    <source>
        <dbReference type="EMBL" id="KKN13356.1"/>
    </source>
</evidence>
<dbReference type="AlphaFoldDB" id="A0A0F9QJN8"/>
<name>A0A0F9QJN8_9ZZZZ</name>
<proteinExistence type="predicted"/>
<organism evidence="1">
    <name type="scientific">marine sediment metagenome</name>
    <dbReference type="NCBI Taxonomy" id="412755"/>
    <lineage>
        <taxon>unclassified sequences</taxon>
        <taxon>metagenomes</taxon>
        <taxon>ecological metagenomes</taxon>
    </lineage>
</organism>
<accession>A0A0F9QJN8</accession>
<comment type="caution">
    <text evidence="1">The sequence shown here is derived from an EMBL/GenBank/DDBJ whole genome shotgun (WGS) entry which is preliminary data.</text>
</comment>
<dbReference type="EMBL" id="LAZR01003931">
    <property type="protein sequence ID" value="KKN13356.1"/>
    <property type="molecule type" value="Genomic_DNA"/>
</dbReference>
<reference evidence="1" key="1">
    <citation type="journal article" date="2015" name="Nature">
        <title>Complex archaea that bridge the gap between prokaryotes and eukaryotes.</title>
        <authorList>
            <person name="Spang A."/>
            <person name="Saw J.H."/>
            <person name="Jorgensen S.L."/>
            <person name="Zaremba-Niedzwiedzka K."/>
            <person name="Martijn J."/>
            <person name="Lind A.E."/>
            <person name="van Eijk R."/>
            <person name="Schleper C."/>
            <person name="Guy L."/>
            <person name="Ettema T.J."/>
        </authorList>
    </citation>
    <scope>NUCLEOTIDE SEQUENCE</scope>
</reference>
<protein>
    <submittedName>
        <fullName evidence="1">Uncharacterized protein</fullName>
    </submittedName>
</protein>